<dbReference type="GO" id="GO:0015297">
    <property type="term" value="F:antiporter activity"/>
    <property type="evidence" value="ECO:0007669"/>
    <property type="project" value="InterPro"/>
</dbReference>
<keyword evidence="1" id="KW-0813">Transport</keyword>
<feature type="transmembrane region" description="Helical" evidence="2">
    <location>
        <begin position="354"/>
        <end position="371"/>
    </location>
</feature>
<feature type="transmembrane region" description="Helical" evidence="2">
    <location>
        <begin position="392"/>
        <end position="414"/>
    </location>
</feature>
<keyword evidence="2" id="KW-0812">Transmembrane</keyword>
<name>A0A917Z7V8_9GAMM</name>
<dbReference type="EMBL" id="BMLT01000002">
    <property type="protein sequence ID" value="GGO77524.1"/>
    <property type="molecule type" value="Genomic_DNA"/>
</dbReference>
<feature type="transmembrane region" description="Helical" evidence="2">
    <location>
        <begin position="192"/>
        <end position="212"/>
    </location>
</feature>
<evidence type="ECO:0000313" key="3">
    <source>
        <dbReference type="EMBL" id="GGO77524.1"/>
    </source>
</evidence>
<feature type="transmembrane region" description="Helical" evidence="2">
    <location>
        <begin position="317"/>
        <end position="334"/>
    </location>
</feature>
<evidence type="ECO:0000256" key="2">
    <source>
        <dbReference type="SAM" id="Phobius"/>
    </source>
</evidence>
<accession>A0A917Z7V8</accession>
<keyword evidence="2" id="KW-1133">Transmembrane helix</keyword>
<dbReference type="InterPro" id="IPR050222">
    <property type="entry name" value="MATE_MdtK"/>
</dbReference>
<organism evidence="3 4">
    <name type="scientific">Marinobacterium nitratireducens</name>
    <dbReference type="NCBI Taxonomy" id="518897"/>
    <lineage>
        <taxon>Bacteria</taxon>
        <taxon>Pseudomonadati</taxon>
        <taxon>Pseudomonadota</taxon>
        <taxon>Gammaproteobacteria</taxon>
        <taxon>Oceanospirillales</taxon>
        <taxon>Oceanospirillaceae</taxon>
        <taxon>Marinobacterium</taxon>
    </lineage>
</organism>
<dbReference type="RefSeq" id="WP_188858413.1">
    <property type="nucleotide sequence ID" value="NZ_BMLT01000002.1"/>
</dbReference>
<proteinExistence type="predicted"/>
<dbReference type="AlphaFoldDB" id="A0A917Z7V8"/>
<reference evidence="3 4" key="1">
    <citation type="journal article" date="2014" name="Int. J. Syst. Evol. Microbiol.">
        <title>Complete genome sequence of Corynebacterium casei LMG S-19264T (=DSM 44701T), isolated from a smear-ripened cheese.</title>
        <authorList>
            <consortium name="US DOE Joint Genome Institute (JGI-PGF)"/>
            <person name="Walter F."/>
            <person name="Albersmeier A."/>
            <person name="Kalinowski J."/>
            <person name="Ruckert C."/>
        </authorList>
    </citation>
    <scope>NUCLEOTIDE SEQUENCE [LARGE SCALE GENOMIC DNA]</scope>
    <source>
        <strain evidence="3 4">CGMCC 1.7286</strain>
    </source>
</reference>
<feature type="transmembrane region" description="Helical" evidence="2">
    <location>
        <begin position="161"/>
        <end position="180"/>
    </location>
</feature>
<feature type="transmembrane region" description="Helical" evidence="2">
    <location>
        <begin position="420"/>
        <end position="440"/>
    </location>
</feature>
<evidence type="ECO:0000313" key="4">
    <source>
        <dbReference type="Proteomes" id="UP000599578"/>
    </source>
</evidence>
<feature type="transmembrane region" description="Helical" evidence="2">
    <location>
        <begin position="21"/>
        <end position="44"/>
    </location>
</feature>
<dbReference type="PANTHER" id="PTHR43298:SF2">
    <property type="entry name" value="FMN_FAD EXPORTER YEEO-RELATED"/>
    <property type="match status" value="1"/>
</dbReference>
<dbReference type="InterPro" id="IPR002528">
    <property type="entry name" value="MATE_fam"/>
</dbReference>
<feature type="transmembrane region" description="Helical" evidence="2">
    <location>
        <begin position="97"/>
        <end position="120"/>
    </location>
</feature>
<feature type="transmembrane region" description="Helical" evidence="2">
    <location>
        <begin position="283"/>
        <end position="305"/>
    </location>
</feature>
<keyword evidence="2" id="KW-0472">Membrane</keyword>
<dbReference type="PANTHER" id="PTHR43298">
    <property type="entry name" value="MULTIDRUG RESISTANCE PROTEIN NORM-RELATED"/>
    <property type="match status" value="1"/>
</dbReference>
<dbReference type="Proteomes" id="UP000599578">
    <property type="component" value="Unassembled WGS sequence"/>
</dbReference>
<dbReference type="NCBIfam" id="TIGR00797">
    <property type="entry name" value="matE"/>
    <property type="match status" value="1"/>
</dbReference>
<gene>
    <name evidence="3" type="ORF">GCM10011348_07270</name>
</gene>
<feature type="transmembrane region" description="Helical" evidence="2">
    <location>
        <begin position="241"/>
        <end position="263"/>
    </location>
</feature>
<sequence length="466" mass="49142">MNIGITLRRELGRTLAIATPLILSSLLSMGIAITDVVMMAWLGSPVLAAGAAVSDFYSILVYLVGGILGALSAVLAESRGAGRDSDCAVWIAQSFRLALIMALPGALLIGAIPQLLQLIGAESEVVVAAGDYAPMLALTFVLLLLSRVWHQCFAAFEHTRTILGGMLISLPLNALGNYALMNGHWGLPELGLAGIGLSSVICAATLLLWYSLQARRAHWYRPVARLLLCNDSLRRSKLLRLGVPIGVTCLGETGVFLLATLLIAGFSLEELAAHTLTLRVAGVLYAVPLGLSQAATVRAGLAFGAKDPAAMVRVLRIQLWLALLWGLPLVLLLLEGRELLTLWLLPDAGGRPALLETASLLLLLLALLQPADNLATQVTGFLRGLQDTRRPMQLIICSQWLLALPLGLLLGHGAGLGATGIWLGLGSGVLLACAGLLLRLQPQLALASRRNAGPASAEPDPWQACA</sequence>
<feature type="transmembrane region" description="Helical" evidence="2">
    <location>
        <begin position="56"/>
        <end position="76"/>
    </location>
</feature>
<protein>
    <submittedName>
        <fullName evidence="3">MATE family efflux transporter</fullName>
    </submittedName>
</protein>
<feature type="transmembrane region" description="Helical" evidence="2">
    <location>
        <begin position="132"/>
        <end position="149"/>
    </location>
</feature>
<keyword evidence="4" id="KW-1185">Reference proteome</keyword>
<dbReference type="GO" id="GO:0005886">
    <property type="term" value="C:plasma membrane"/>
    <property type="evidence" value="ECO:0007669"/>
    <property type="project" value="TreeGrafter"/>
</dbReference>
<dbReference type="GO" id="GO:0042910">
    <property type="term" value="F:xenobiotic transmembrane transporter activity"/>
    <property type="evidence" value="ECO:0007669"/>
    <property type="project" value="InterPro"/>
</dbReference>
<evidence type="ECO:0000256" key="1">
    <source>
        <dbReference type="ARBA" id="ARBA00022448"/>
    </source>
</evidence>
<comment type="caution">
    <text evidence="3">The sequence shown here is derived from an EMBL/GenBank/DDBJ whole genome shotgun (WGS) entry which is preliminary data.</text>
</comment>
<dbReference type="Pfam" id="PF01554">
    <property type="entry name" value="MatE"/>
    <property type="match status" value="2"/>
</dbReference>